<dbReference type="Gene3D" id="1.10.1200.150">
    <property type="entry name" value="Transcriptional regulator CtsR, C-terminal domain"/>
    <property type="match status" value="1"/>
</dbReference>
<sequence>MDNQNISDLIEEYIKEILVEKDKIEIKRAEIASQFSCVPSQINYVIKTRFTVAQGYNVESKRGGGGYIRIKKITLNHHGDILTELENVVGNKLTQHDATAILQQLYNYDIINKREGALLHSLMSSEILQADFREKEDMIRANMIKIIIERLRYEEKE</sequence>
<feature type="domain" description="CtsR C-terminal dimerization" evidence="9">
    <location>
        <begin position="78"/>
        <end position="148"/>
    </location>
</feature>
<evidence type="ECO:0000256" key="5">
    <source>
        <dbReference type="ARBA" id="ARBA00023125"/>
    </source>
</evidence>
<accession>A0AAF0CV62</accession>
<evidence type="ECO:0000256" key="6">
    <source>
        <dbReference type="ARBA" id="ARBA00023163"/>
    </source>
</evidence>
<evidence type="ECO:0000259" key="8">
    <source>
        <dbReference type="Pfam" id="PF05848"/>
    </source>
</evidence>
<dbReference type="InterPro" id="IPR040465">
    <property type="entry name" value="CtsR_N"/>
</dbReference>
<dbReference type="Pfam" id="PF05848">
    <property type="entry name" value="CtsR"/>
    <property type="match status" value="1"/>
</dbReference>
<name>A0AAF0CV62_9ENTE</name>
<dbReference type="InterPro" id="IPR041908">
    <property type="entry name" value="CtsR_C_sf"/>
</dbReference>
<gene>
    <name evidence="10" type="ORF">OL234_10315</name>
</gene>
<evidence type="ECO:0000256" key="4">
    <source>
        <dbReference type="ARBA" id="ARBA00023015"/>
    </source>
</evidence>
<keyword evidence="6 7" id="KW-0804">Transcription</keyword>
<evidence type="ECO:0000313" key="11">
    <source>
        <dbReference type="Proteomes" id="UP001179647"/>
    </source>
</evidence>
<proteinExistence type="inferred from homology"/>
<dbReference type="PIRSF" id="PIRSF010607">
    <property type="entry name" value="Txn_repr_CtsR"/>
    <property type="match status" value="1"/>
</dbReference>
<reference evidence="10" key="1">
    <citation type="submission" date="2022-10" db="EMBL/GenBank/DDBJ databases">
        <title>Vagococcus sp. isolated from poultry meat.</title>
        <authorList>
            <person name="Johansson P."/>
            <person name="Bjorkroth J."/>
        </authorList>
    </citation>
    <scope>NUCLEOTIDE SEQUENCE</scope>
    <source>
        <strain evidence="10">STAA11</strain>
    </source>
</reference>
<evidence type="ECO:0000256" key="2">
    <source>
        <dbReference type="ARBA" id="ARBA00014129"/>
    </source>
</evidence>
<dbReference type="KEGG" id="vie:OL234_10315"/>
<keyword evidence="11" id="KW-1185">Reference proteome</keyword>
<keyword evidence="3 7" id="KW-0678">Repressor</keyword>
<organism evidence="10 11">
    <name type="scientific">Vagococcus intermedius</name>
    <dbReference type="NCBI Taxonomy" id="2991418"/>
    <lineage>
        <taxon>Bacteria</taxon>
        <taxon>Bacillati</taxon>
        <taxon>Bacillota</taxon>
        <taxon>Bacilli</taxon>
        <taxon>Lactobacillales</taxon>
        <taxon>Enterococcaceae</taxon>
        <taxon>Vagococcus</taxon>
    </lineage>
</organism>
<dbReference type="InterPro" id="IPR008463">
    <property type="entry name" value="CtsR"/>
</dbReference>
<keyword evidence="4 7" id="KW-0805">Transcription regulation</keyword>
<comment type="similarity">
    <text evidence="1 7">Belongs to the CtsR family.</text>
</comment>
<dbReference type="GO" id="GO:0003677">
    <property type="term" value="F:DNA binding"/>
    <property type="evidence" value="ECO:0007669"/>
    <property type="project" value="UniProtKB-UniRule"/>
</dbReference>
<dbReference type="RefSeq" id="WP_275469115.1">
    <property type="nucleotide sequence ID" value="NZ_CP110232.1"/>
</dbReference>
<dbReference type="InterPro" id="IPR041473">
    <property type="entry name" value="CtsR_C"/>
</dbReference>
<dbReference type="EMBL" id="CP110232">
    <property type="protein sequence ID" value="WEG73312.1"/>
    <property type="molecule type" value="Genomic_DNA"/>
</dbReference>
<evidence type="ECO:0000256" key="7">
    <source>
        <dbReference type="PIRNR" id="PIRNR010607"/>
    </source>
</evidence>
<evidence type="ECO:0000259" key="9">
    <source>
        <dbReference type="Pfam" id="PF17727"/>
    </source>
</evidence>
<dbReference type="Proteomes" id="UP001179647">
    <property type="component" value="Chromosome"/>
</dbReference>
<dbReference type="GO" id="GO:0006355">
    <property type="term" value="P:regulation of DNA-templated transcription"/>
    <property type="evidence" value="ECO:0007669"/>
    <property type="project" value="UniProtKB-UniRule"/>
</dbReference>
<keyword evidence="5 7" id="KW-0238">DNA-binding</keyword>
<feature type="domain" description="CtsR N-terminal HTH" evidence="8">
    <location>
        <begin position="5"/>
        <end position="73"/>
    </location>
</feature>
<dbReference type="InterPro" id="IPR041902">
    <property type="entry name" value="CtsR_N_sf"/>
</dbReference>
<dbReference type="AlphaFoldDB" id="A0AAF0CV62"/>
<evidence type="ECO:0000256" key="3">
    <source>
        <dbReference type="ARBA" id="ARBA00022491"/>
    </source>
</evidence>
<evidence type="ECO:0000313" key="10">
    <source>
        <dbReference type="EMBL" id="WEG73312.1"/>
    </source>
</evidence>
<protein>
    <recommendedName>
        <fullName evidence="2 7">Transcriptional regulator CtsR</fullName>
    </recommendedName>
</protein>
<dbReference type="Pfam" id="PF17727">
    <property type="entry name" value="CtsR_C"/>
    <property type="match status" value="1"/>
</dbReference>
<dbReference type="Gene3D" id="3.30.56.130">
    <property type="entry name" value="Transcriptional regulator CtsR, winged HTH domain"/>
    <property type="match status" value="1"/>
</dbReference>
<evidence type="ECO:0000256" key="1">
    <source>
        <dbReference type="ARBA" id="ARBA00010189"/>
    </source>
</evidence>